<accession>A0A7W3M089</accession>
<evidence type="ECO:0000313" key="4">
    <source>
        <dbReference type="Proteomes" id="UP000572680"/>
    </source>
</evidence>
<evidence type="ECO:0000256" key="2">
    <source>
        <dbReference type="SAM" id="SignalP"/>
    </source>
</evidence>
<dbReference type="RefSeq" id="WP_182849269.1">
    <property type="nucleotide sequence ID" value="NZ_JACJIA010000024.1"/>
</dbReference>
<feature type="region of interest" description="Disordered" evidence="1">
    <location>
        <begin position="85"/>
        <end position="123"/>
    </location>
</feature>
<reference evidence="3 4" key="1">
    <citation type="submission" date="2020-08" db="EMBL/GenBank/DDBJ databases">
        <title>Genomic Encyclopedia of Type Strains, Phase IV (KMG-IV): sequencing the most valuable type-strain genomes for metagenomic binning, comparative biology and taxonomic classification.</title>
        <authorList>
            <person name="Goeker M."/>
        </authorList>
    </citation>
    <scope>NUCLEOTIDE SEQUENCE [LARGE SCALE GENOMIC DNA]</scope>
    <source>
        <strain evidence="3 4">DSM 44197</strain>
    </source>
</reference>
<evidence type="ECO:0000313" key="3">
    <source>
        <dbReference type="EMBL" id="MBA8957443.1"/>
    </source>
</evidence>
<feature type="signal peptide" evidence="2">
    <location>
        <begin position="1"/>
        <end position="31"/>
    </location>
</feature>
<gene>
    <name evidence="3" type="ORF">HNR61_009136</name>
</gene>
<dbReference type="Proteomes" id="UP000572680">
    <property type="component" value="Unassembled WGS sequence"/>
</dbReference>
<keyword evidence="4" id="KW-1185">Reference proteome</keyword>
<sequence>MRLHPNTLTGAALTSTALLALALASASAAHAASTSSPASAPVSSPGTSATGAAVPMARYPQVPCVQYLTPNTAYTAIHRTYRTDAIGRPRRASLTTLPQRTSPAHRARPPWAPDDRPATRAAT</sequence>
<proteinExistence type="predicted"/>
<evidence type="ECO:0000256" key="1">
    <source>
        <dbReference type="SAM" id="MobiDB-lite"/>
    </source>
</evidence>
<protein>
    <submittedName>
        <fullName evidence="3">Uncharacterized protein</fullName>
    </submittedName>
</protein>
<organism evidence="3 4">
    <name type="scientific">Actinomadura namibiensis</name>
    <dbReference type="NCBI Taxonomy" id="182080"/>
    <lineage>
        <taxon>Bacteria</taxon>
        <taxon>Bacillati</taxon>
        <taxon>Actinomycetota</taxon>
        <taxon>Actinomycetes</taxon>
        <taxon>Streptosporangiales</taxon>
        <taxon>Thermomonosporaceae</taxon>
        <taxon>Actinomadura</taxon>
    </lineage>
</organism>
<feature type="compositionally biased region" description="Polar residues" evidence="1">
    <location>
        <begin position="93"/>
        <end position="102"/>
    </location>
</feature>
<dbReference type="EMBL" id="JACJIA010000024">
    <property type="protein sequence ID" value="MBA8957443.1"/>
    <property type="molecule type" value="Genomic_DNA"/>
</dbReference>
<dbReference type="AlphaFoldDB" id="A0A7W3M089"/>
<comment type="caution">
    <text evidence="3">The sequence shown here is derived from an EMBL/GenBank/DDBJ whole genome shotgun (WGS) entry which is preliminary data.</text>
</comment>
<feature type="region of interest" description="Disordered" evidence="1">
    <location>
        <begin position="30"/>
        <end position="52"/>
    </location>
</feature>
<feature type="compositionally biased region" description="Low complexity" evidence="1">
    <location>
        <begin position="30"/>
        <end position="50"/>
    </location>
</feature>
<name>A0A7W3M089_ACTNM</name>
<feature type="chain" id="PRO_5031061300" evidence="2">
    <location>
        <begin position="32"/>
        <end position="123"/>
    </location>
</feature>
<keyword evidence="2" id="KW-0732">Signal</keyword>
<feature type="compositionally biased region" description="Basic and acidic residues" evidence="1">
    <location>
        <begin position="113"/>
        <end position="123"/>
    </location>
</feature>